<evidence type="ECO:0000313" key="2">
    <source>
        <dbReference type="EMBL" id="AIG55681.1"/>
    </source>
</evidence>
<keyword evidence="1" id="KW-0732">Signal</keyword>
<organism evidence="2">
    <name type="scientific">Thraustotheca clavata</name>
    <dbReference type="NCBI Taxonomy" id="74557"/>
    <lineage>
        <taxon>Eukaryota</taxon>
        <taxon>Sar</taxon>
        <taxon>Stramenopiles</taxon>
        <taxon>Oomycota</taxon>
        <taxon>Saprolegniomycetes</taxon>
        <taxon>Saprolegniales</taxon>
        <taxon>Achlyaceae</taxon>
        <taxon>Thraustotheca</taxon>
    </lineage>
</organism>
<proteinExistence type="predicted"/>
<protein>
    <submittedName>
        <fullName evidence="2">Secreted protein</fullName>
    </submittedName>
</protein>
<sequence>MKLSLVVISATVAFGQNTCTKLTDPSSPMNSVVDGLYDAVGKDGSLRLALKTVLDDLPSSVSTCLGSITPADALKTLTTSIASDASCAASLSWYLNISSSWSKPDMNNHTSRHNKTEPVPTISNSTFKLPEYLDWKDEEAQKLCTPLTKNLLPCYNKALVPAVAQIVAGTSCCSAMTTDINTLFGQNLSSMLTDLVNKASDVACSIQTPGFSSANQTCIYSFMKSFTNNVNSWPTLLISALNVLQIPNDQGCAAIEGNPFTTTSGTSVSTLYTKPIVPGACAKPLDAFLTYISKYPVLQNLTISDINVNNLFAEGKCVNGSSVKKLVKSLDPKDNMDDALNLVLTDNVCFHLANGYSSTCKTVSSLASTASGDGSTTKTTSSASSLSTMISMAKPMKFSDFFIS</sequence>
<name>A0A0A7CMA8_9STRA</name>
<reference evidence="2" key="1">
    <citation type="journal article" date="2014" name="Genome Biol. Evol.">
        <title>The secreted proteins of Achlya hypogyna and Thraustotheca clavata identify the ancestral oomycete secretome and reveal gene acquisitions by horizontal gene transfer.</title>
        <authorList>
            <person name="Misner I."/>
            <person name="Blouin N."/>
            <person name="Leonard G."/>
            <person name="Richards T.A."/>
            <person name="Lane C.E."/>
        </authorList>
    </citation>
    <scope>NUCLEOTIDE SEQUENCE</scope>
    <source>
        <strain evidence="2">ATCC 34112</strain>
    </source>
</reference>
<feature type="chain" id="PRO_5013266306" evidence="1">
    <location>
        <begin position="16"/>
        <end position="404"/>
    </location>
</feature>
<accession>A0A0A7CMA8</accession>
<evidence type="ECO:0000256" key="1">
    <source>
        <dbReference type="SAM" id="SignalP"/>
    </source>
</evidence>
<dbReference type="AlphaFoldDB" id="A0A0A7CMA8"/>
<dbReference type="EMBL" id="KM038220">
    <property type="protein sequence ID" value="AIG55681.1"/>
    <property type="molecule type" value="Genomic_DNA"/>
</dbReference>
<feature type="signal peptide" evidence="1">
    <location>
        <begin position="1"/>
        <end position="15"/>
    </location>
</feature>